<keyword evidence="7" id="KW-1185">Reference proteome</keyword>
<dbReference type="InterPro" id="IPR015424">
    <property type="entry name" value="PyrdxlP-dep_Trfase"/>
</dbReference>
<sequence>MPFNRPVNLTDLSPRLPEIFAATPGKANVIHLNNAGSSLMPQSVLDAQLDHLKLEAMIGGYEAARQKADDIERVYDSLARLINCQRDEIAVVENATVGWAMAFYAIPFQPGDRILTAEAEYASNYLAYLQMARQKGVSVEVIPSNEAGELCLHSLRNMIDKSVRLISITHVPTNSGLVNPVEQIGEIARAHNILYLVDACQSAGQMPLDVEKINCDLLSATARKYLRGPRGIGFLYVRSAVLDQLHPPMIDLFSASWTSQNEYVLRPDARRFENWENNYAAKLGLGACVDYALDIGLDAIQARIDELAGYLRANLKEINGIRLHSRCPRQCGIVSFAIEGRDSGEMVREIVDRGVNVSSSSPSSTLIDATRNNLPVLIRASVHYYNDLKEINRLLEIVSDLSG</sequence>
<organism evidence="6 7">
    <name type="scientific">Kiloniella laminariae</name>
    <dbReference type="NCBI Taxonomy" id="454162"/>
    <lineage>
        <taxon>Bacteria</taxon>
        <taxon>Pseudomonadati</taxon>
        <taxon>Pseudomonadota</taxon>
        <taxon>Alphaproteobacteria</taxon>
        <taxon>Rhodospirillales</taxon>
        <taxon>Kiloniellaceae</taxon>
        <taxon>Kiloniella</taxon>
    </lineage>
</organism>
<reference evidence="6" key="1">
    <citation type="submission" date="2022-12" db="EMBL/GenBank/DDBJ databases">
        <title>Bacterial isolates from different developmental stages of Nematostella vectensis.</title>
        <authorList>
            <person name="Fraune S."/>
        </authorList>
    </citation>
    <scope>NUCLEOTIDE SEQUENCE</scope>
    <source>
        <strain evidence="6">G21630-S1</strain>
    </source>
</reference>
<evidence type="ECO:0000313" key="6">
    <source>
        <dbReference type="EMBL" id="MCZ4279880.1"/>
    </source>
</evidence>
<gene>
    <name evidence="6" type="ORF">O4H49_03760</name>
</gene>
<dbReference type="Gene3D" id="3.40.640.10">
    <property type="entry name" value="Type I PLP-dependent aspartate aminotransferase-like (Major domain)"/>
    <property type="match status" value="1"/>
</dbReference>
<keyword evidence="6" id="KW-0808">Transferase</keyword>
<evidence type="ECO:0000256" key="1">
    <source>
        <dbReference type="ARBA" id="ARBA00001933"/>
    </source>
</evidence>
<comment type="similarity">
    <text evidence="3">Belongs to the class-V pyridoxal-phosphate-dependent aminotransferase family.</text>
</comment>
<name>A0ABT4LFJ9_9PROT</name>
<dbReference type="GO" id="GO:0008483">
    <property type="term" value="F:transaminase activity"/>
    <property type="evidence" value="ECO:0007669"/>
    <property type="project" value="UniProtKB-KW"/>
</dbReference>
<dbReference type="Proteomes" id="UP001069802">
    <property type="component" value="Unassembled WGS sequence"/>
</dbReference>
<evidence type="ECO:0000313" key="7">
    <source>
        <dbReference type="Proteomes" id="UP001069802"/>
    </source>
</evidence>
<feature type="domain" description="Aminotransferase class V" evidence="5">
    <location>
        <begin position="30"/>
        <end position="394"/>
    </location>
</feature>
<dbReference type="InterPro" id="IPR015422">
    <property type="entry name" value="PyrdxlP-dep_Trfase_small"/>
</dbReference>
<accession>A0ABT4LFJ9</accession>
<evidence type="ECO:0000256" key="3">
    <source>
        <dbReference type="RuleBase" id="RU004075"/>
    </source>
</evidence>
<dbReference type="InterPro" id="IPR000192">
    <property type="entry name" value="Aminotrans_V_dom"/>
</dbReference>
<dbReference type="Gene3D" id="3.90.1150.10">
    <property type="entry name" value="Aspartate Aminotransferase, domain 1"/>
    <property type="match status" value="1"/>
</dbReference>
<comment type="cofactor">
    <cofactor evidence="1 4">
        <name>pyridoxal 5'-phosphate</name>
        <dbReference type="ChEBI" id="CHEBI:597326"/>
    </cofactor>
</comment>
<dbReference type="PANTHER" id="PTHR43586:SF24">
    <property type="entry name" value="BLR4730 PROTEIN"/>
    <property type="match status" value="1"/>
</dbReference>
<keyword evidence="2" id="KW-0663">Pyridoxal phosphate</keyword>
<dbReference type="PROSITE" id="PS00595">
    <property type="entry name" value="AA_TRANSFER_CLASS_5"/>
    <property type="match status" value="1"/>
</dbReference>
<keyword evidence="6" id="KW-0032">Aminotransferase</keyword>
<evidence type="ECO:0000256" key="4">
    <source>
        <dbReference type="RuleBase" id="RU004504"/>
    </source>
</evidence>
<dbReference type="InterPro" id="IPR015421">
    <property type="entry name" value="PyrdxlP-dep_Trfase_major"/>
</dbReference>
<dbReference type="Pfam" id="PF00266">
    <property type="entry name" value="Aminotran_5"/>
    <property type="match status" value="1"/>
</dbReference>
<dbReference type="InterPro" id="IPR020578">
    <property type="entry name" value="Aminotrans_V_PyrdxlP_BS"/>
</dbReference>
<proteinExistence type="inferred from homology"/>
<dbReference type="PANTHER" id="PTHR43586">
    <property type="entry name" value="CYSTEINE DESULFURASE"/>
    <property type="match status" value="1"/>
</dbReference>
<protein>
    <submittedName>
        <fullName evidence="6">Aminotransferase class V-fold PLP-dependent enzyme</fullName>
    </submittedName>
</protein>
<dbReference type="EMBL" id="JAPWGY010000001">
    <property type="protein sequence ID" value="MCZ4279880.1"/>
    <property type="molecule type" value="Genomic_DNA"/>
</dbReference>
<evidence type="ECO:0000259" key="5">
    <source>
        <dbReference type="Pfam" id="PF00266"/>
    </source>
</evidence>
<dbReference type="SUPFAM" id="SSF53383">
    <property type="entry name" value="PLP-dependent transferases"/>
    <property type="match status" value="1"/>
</dbReference>
<evidence type="ECO:0000256" key="2">
    <source>
        <dbReference type="ARBA" id="ARBA00022898"/>
    </source>
</evidence>
<dbReference type="RefSeq" id="WP_269422077.1">
    <property type="nucleotide sequence ID" value="NZ_JAPWGY010000001.1"/>
</dbReference>
<comment type="caution">
    <text evidence="6">The sequence shown here is derived from an EMBL/GenBank/DDBJ whole genome shotgun (WGS) entry which is preliminary data.</text>
</comment>